<reference evidence="2 3" key="1">
    <citation type="submission" date="2020-07" db="EMBL/GenBank/DDBJ databases">
        <title>Halosimplex pelagicum sp. nov. and Halosimplex rubrum sp. nov., isolated from salted brown alga Laminaria, and emended description of the genus Halosimplex.</title>
        <authorList>
            <person name="Cui H."/>
        </authorList>
    </citation>
    <scope>NUCLEOTIDE SEQUENCE [LARGE SCALE GENOMIC DNA]</scope>
    <source>
        <strain evidence="2 3">R27</strain>
    </source>
</reference>
<protein>
    <submittedName>
        <fullName evidence="2">Uncharacterized protein</fullName>
    </submittedName>
</protein>
<keyword evidence="3" id="KW-1185">Reference proteome</keyword>
<dbReference type="KEGG" id="hrr:HZS55_21680"/>
<feature type="compositionally biased region" description="Low complexity" evidence="1">
    <location>
        <begin position="277"/>
        <end position="311"/>
    </location>
</feature>
<proteinExistence type="predicted"/>
<feature type="region of interest" description="Disordered" evidence="1">
    <location>
        <begin position="265"/>
        <end position="319"/>
    </location>
</feature>
<dbReference type="Proteomes" id="UP000509667">
    <property type="component" value="Chromosome"/>
</dbReference>
<name>A0A7D5P857_9EURY</name>
<organism evidence="2 3">
    <name type="scientific">Halosimplex rubrum</name>
    <dbReference type="NCBI Taxonomy" id="869889"/>
    <lineage>
        <taxon>Archaea</taxon>
        <taxon>Methanobacteriati</taxon>
        <taxon>Methanobacteriota</taxon>
        <taxon>Stenosarchaea group</taxon>
        <taxon>Halobacteria</taxon>
        <taxon>Halobacteriales</taxon>
        <taxon>Haloarculaceae</taxon>
        <taxon>Halosimplex</taxon>
    </lineage>
</organism>
<dbReference type="PROSITE" id="PS51257">
    <property type="entry name" value="PROKAR_LIPOPROTEIN"/>
    <property type="match status" value="1"/>
</dbReference>
<gene>
    <name evidence="2" type="ORF">HZS55_21680</name>
</gene>
<dbReference type="GeneID" id="56080533"/>
<dbReference type="EMBL" id="CP058910">
    <property type="protein sequence ID" value="QLH79742.1"/>
    <property type="molecule type" value="Genomic_DNA"/>
</dbReference>
<evidence type="ECO:0000256" key="1">
    <source>
        <dbReference type="SAM" id="MobiDB-lite"/>
    </source>
</evidence>
<dbReference type="AlphaFoldDB" id="A0A7D5P857"/>
<dbReference type="OrthoDB" id="237113at2157"/>
<accession>A0A7D5P857</accession>
<dbReference type="RefSeq" id="WP_179909606.1">
    <property type="nucleotide sequence ID" value="NZ_CP058910.1"/>
</dbReference>
<sequence>MDRRLALVAVFAVALAGCSALAPGGGGGAPAATDSVTPMAVPTDTPVETLSPPPGVAADGSVSPGALVRAHFAALGDRSFSWRLDYRRSIDRSAPVGGETASNATVDVAERRLRVGDDGSYRLTRRMTGMAGGTVYADDTGRYVRGARSNGSGYRVASGDPDYRHYLRTGQTLGRYFSVDASTVSTVEREGRTYYRVHVTSPPRTLTEGHAKQTIRDYAATAYVTPEGLVRAVVVEYEYTLTDDRVAVSLRSEYRAVGDTEVSRPGWVTHPAGDDGTATVRPSTAAATPTAAVGTPTSPPTATTDASARTATHADGGER</sequence>
<evidence type="ECO:0000313" key="2">
    <source>
        <dbReference type="EMBL" id="QLH79742.1"/>
    </source>
</evidence>
<evidence type="ECO:0000313" key="3">
    <source>
        <dbReference type="Proteomes" id="UP000509667"/>
    </source>
</evidence>